<dbReference type="EMBL" id="JACHTF010000001">
    <property type="protein sequence ID" value="MBB1059147.1"/>
    <property type="molecule type" value="Genomic_DNA"/>
</dbReference>
<dbReference type="InterPro" id="IPR011324">
    <property type="entry name" value="Cytotoxic_necrot_fac-like_cat"/>
</dbReference>
<evidence type="ECO:0000256" key="1">
    <source>
        <dbReference type="ARBA" id="ARBA00000553"/>
    </source>
</evidence>
<evidence type="ECO:0000256" key="4">
    <source>
        <dbReference type="ARBA" id="ARBA00022723"/>
    </source>
</evidence>
<comment type="caution">
    <text evidence="11">The sequence shown here is derived from an EMBL/GenBank/DDBJ whole genome shotgun (WGS) entry which is preliminary data.</text>
</comment>
<dbReference type="GO" id="GO:0017061">
    <property type="term" value="F:S-methyl-5-thioadenosine phosphorylase activity"/>
    <property type="evidence" value="ECO:0007669"/>
    <property type="project" value="UniProtKB-EC"/>
</dbReference>
<dbReference type="Gene3D" id="3.60.140.10">
    <property type="entry name" value="CNF1/YfiH-like putative cysteine hydrolases"/>
    <property type="match status" value="1"/>
</dbReference>
<accession>A0A7W3Y4I6</accession>
<keyword evidence="3" id="KW-0808">Transferase</keyword>
<dbReference type="InterPro" id="IPR038371">
    <property type="entry name" value="Cu_polyphenol_OxRdtase_sf"/>
</dbReference>
<dbReference type="GO" id="GO:0005507">
    <property type="term" value="F:copper ion binding"/>
    <property type="evidence" value="ECO:0007669"/>
    <property type="project" value="TreeGrafter"/>
</dbReference>
<comment type="catalytic activity">
    <reaction evidence="9">
        <text>S-methyl-5'-thioadenosine + phosphate = 5-(methylsulfanyl)-alpha-D-ribose 1-phosphate + adenine</text>
        <dbReference type="Rhea" id="RHEA:11852"/>
        <dbReference type="ChEBI" id="CHEBI:16708"/>
        <dbReference type="ChEBI" id="CHEBI:17509"/>
        <dbReference type="ChEBI" id="CHEBI:43474"/>
        <dbReference type="ChEBI" id="CHEBI:58533"/>
        <dbReference type="EC" id="2.4.2.28"/>
    </reaction>
    <physiologicalReaction direction="left-to-right" evidence="9">
        <dbReference type="Rhea" id="RHEA:11853"/>
    </physiologicalReaction>
</comment>
<comment type="catalytic activity">
    <reaction evidence="1">
        <text>inosine + phosphate = alpha-D-ribose 1-phosphate + hypoxanthine</text>
        <dbReference type="Rhea" id="RHEA:27646"/>
        <dbReference type="ChEBI" id="CHEBI:17368"/>
        <dbReference type="ChEBI" id="CHEBI:17596"/>
        <dbReference type="ChEBI" id="CHEBI:43474"/>
        <dbReference type="ChEBI" id="CHEBI:57720"/>
        <dbReference type="EC" id="2.4.2.1"/>
    </reaction>
    <physiologicalReaction direction="left-to-right" evidence="1">
        <dbReference type="Rhea" id="RHEA:27647"/>
    </physiologicalReaction>
</comment>
<evidence type="ECO:0000256" key="9">
    <source>
        <dbReference type="ARBA" id="ARBA00049893"/>
    </source>
</evidence>
<keyword evidence="12" id="KW-1185">Reference proteome</keyword>
<keyword evidence="5" id="KW-0378">Hydrolase</keyword>
<evidence type="ECO:0000256" key="6">
    <source>
        <dbReference type="ARBA" id="ARBA00022833"/>
    </source>
</evidence>
<evidence type="ECO:0000313" key="11">
    <source>
        <dbReference type="EMBL" id="MBB1059147.1"/>
    </source>
</evidence>
<comment type="catalytic activity">
    <reaction evidence="7">
        <text>adenosine + H2O + H(+) = inosine + NH4(+)</text>
        <dbReference type="Rhea" id="RHEA:24408"/>
        <dbReference type="ChEBI" id="CHEBI:15377"/>
        <dbReference type="ChEBI" id="CHEBI:15378"/>
        <dbReference type="ChEBI" id="CHEBI:16335"/>
        <dbReference type="ChEBI" id="CHEBI:17596"/>
        <dbReference type="ChEBI" id="CHEBI:28938"/>
        <dbReference type="EC" id="3.5.4.4"/>
    </reaction>
    <physiologicalReaction direction="left-to-right" evidence="7">
        <dbReference type="Rhea" id="RHEA:24409"/>
    </physiologicalReaction>
</comment>
<evidence type="ECO:0000256" key="5">
    <source>
        <dbReference type="ARBA" id="ARBA00022801"/>
    </source>
</evidence>
<evidence type="ECO:0000256" key="7">
    <source>
        <dbReference type="ARBA" id="ARBA00047989"/>
    </source>
</evidence>
<dbReference type="NCBIfam" id="TIGR00726">
    <property type="entry name" value="peptidoglycan editing factor PgeF"/>
    <property type="match status" value="1"/>
</dbReference>
<evidence type="ECO:0000256" key="2">
    <source>
        <dbReference type="ARBA" id="ARBA00007353"/>
    </source>
</evidence>
<comment type="similarity">
    <text evidence="2 10">Belongs to the purine nucleoside phosphorylase YfiH/LACC1 family.</text>
</comment>
<dbReference type="PANTHER" id="PTHR30616">
    <property type="entry name" value="UNCHARACTERIZED PROTEIN YFIH"/>
    <property type="match status" value="1"/>
</dbReference>
<dbReference type="SUPFAM" id="SSF64438">
    <property type="entry name" value="CNF1/YfiH-like putative cysteine hydrolases"/>
    <property type="match status" value="1"/>
</dbReference>
<dbReference type="Proteomes" id="UP000523196">
    <property type="component" value="Unassembled WGS sequence"/>
</dbReference>
<evidence type="ECO:0000256" key="3">
    <source>
        <dbReference type="ARBA" id="ARBA00022679"/>
    </source>
</evidence>
<sequence length="249" mass="26534">MATPWFEVDWPAPPRVRAISTLRHGDGQSPPPFDDFNLGLRCGDAPENARVHREALVRRAGLPSAPRWLRQVHGTGVLRLGAAGGGGEPEADAAVTAEPGVVIAIQTADCLPVLFRSDDGLQVGGAHAGWRGLAAGVLEATVASLRTPPDRLRAWLGPAAGPAAYEVGEEVRDAFVSREAGAEAAFAATRPRHWNVDLYALARRRLAAAGLPLERIHGGTRCTISEPAAFFSHRRDGRSGRMASLVWIE</sequence>
<protein>
    <recommendedName>
        <fullName evidence="10">Purine nucleoside phosphorylase</fullName>
    </recommendedName>
</protein>
<dbReference type="RefSeq" id="WP_182684800.1">
    <property type="nucleotide sequence ID" value="NZ_JACHTF010000001.1"/>
</dbReference>
<name>A0A7W3Y4I6_9GAMM</name>
<gene>
    <name evidence="11" type="primary">pgeF</name>
    <name evidence="11" type="ORF">H4F98_01005</name>
</gene>
<dbReference type="AlphaFoldDB" id="A0A7W3Y4I6"/>
<dbReference type="Pfam" id="PF02578">
    <property type="entry name" value="Cu-oxidase_4"/>
    <property type="match status" value="1"/>
</dbReference>
<dbReference type="PANTHER" id="PTHR30616:SF2">
    <property type="entry name" value="PURINE NUCLEOSIDE PHOSPHORYLASE LACC1"/>
    <property type="match status" value="1"/>
</dbReference>
<evidence type="ECO:0000256" key="10">
    <source>
        <dbReference type="RuleBase" id="RU361274"/>
    </source>
</evidence>
<evidence type="ECO:0000313" key="12">
    <source>
        <dbReference type="Proteomes" id="UP000523196"/>
    </source>
</evidence>
<dbReference type="CDD" id="cd16833">
    <property type="entry name" value="YfiH"/>
    <property type="match status" value="1"/>
</dbReference>
<dbReference type="InterPro" id="IPR003730">
    <property type="entry name" value="Cu_polyphenol_OxRdtase"/>
</dbReference>
<evidence type="ECO:0000256" key="8">
    <source>
        <dbReference type="ARBA" id="ARBA00048968"/>
    </source>
</evidence>
<organism evidence="11 12">
    <name type="scientific">Marilutibacter spongiae</name>
    <dbReference type="NCBI Taxonomy" id="2025720"/>
    <lineage>
        <taxon>Bacteria</taxon>
        <taxon>Pseudomonadati</taxon>
        <taxon>Pseudomonadota</taxon>
        <taxon>Gammaproteobacteria</taxon>
        <taxon>Lysobacterales</taxon>
        <taxon>Lysobacteraceae</taxon>
        <taxon>Marilutibacter</taxon>
    </lineage>
</organism>
<keyword evidence="6" id="KW-0862">Zinc</keyword>
<keyword evidence="4" id="KW-0479">Metal-binding</keyword>
<reference evidence="11 12" key="1">
    <citation type="submission" date="2020-08" db="EMBL/GenBank/DDBJ databases">
        <authorList>
            <person name="Xu S."/>
            <person name="Li A."/>
        </authorList>
    </citation>
    <scope>NUCLEOTIDE SEQUENCE [LARGE SCALE GENOMIC DNA]</scope>
    <source>
        <strain evidence="11 12">119BY6-57</strain>
    </source>
</reference>
<proteinExistence type="inferred from homology"/>
<comment type="catalytic activity">
    <reaction evidence="8">
        <text>adenosine + phosphate = alpha-D-ribose 1-phosphate + adenine</text>
        <dbReference type="Rhea" id="RHEA:27642"/>
        <dbReference type="ChEBI" id="CHEBI:16335"/>
        <dbReference type="ChEBI" id="CHEBI:16708"/>
        <dbReference type="ChEBI" id="CHEBI:43474"/>
        <dbReference type="ChEBI" id="CHEBI:57720"/>
        <dbReference type="EC" id="2.4.2.1"/>
    </reaction>
    <physiologicalReaction direction="left-to-right" evidence="8">
        <dbReference type="Rhea" id="RHEA:27643"/>
    </physiologicalReaction>
</comment>
<dbReference type="GO" id="GO:0016787">
    <property type="term" value="F:hydrolase activity"/>
    <property type="evidence" value="ECO:0007669"/>
    <property type="project" value="UniProtKB-KW"/>
</dbReference>